<keyword evidence="7 12" id="KW-0256">Endoplasmic reticulum</keyword>
<feature type="compositionally biased region" description="Acidic residues" evidence="16">
    <location>
        <begin position="389"/>
        <end position="401"/>
    </location>
</feature>
<dbReference type="InterPro" id="IPR001580">
    <property type="entry name" value="Calret/calnex"/>
</dbReference>
<dbReference type="EMBL" id="JAVFKY010000002">
    <property type="protein sequence ID" value="KAK5581453.1"/>
    <property type="molecule type" value="Genomic_DNA"/>
</dbReference>
<keyword evidence="18" id="KW-1185">Reference proteome</keyword>
<feature type="region of interest" description="Disordered" evidence="16">
    <location>
        <begin position="375"/>
        <end position="425"/>
    </location>
</feature>
<evidence type="ECO:0000256" key="4">
    <source>
        <dbReference type="ARBA" id="ARBA00022729"/>
    </source>
</evidence>
<dbReference type="SUPFAM" id="SSF63887">
    <property type="entry name" value="P-domain of calnexin/calreticulin"/>
    <property type="match status" value="1"/>
</dbReference>
<dbReference type="GO" id="GO:0006457">
    <property type="term" value="P:protein folding"/>
    <property type="evidence" value="ECO:0007669"/>
    <property type="project" value="InterPro"/>
</dbReference>
<feature type="chain" id="PRO_5042666545" description="Calreticulin" evidence="15">
    <location>
        <begin position="20"/>
        <end position="425"/>
    </location>
</feature>
<dbReference type="FunFam" id="2.10.250.10:FF:000002">
    <property type="entry name" value="Calreticulin"/>
    <property type="match status" value="1"/>
</dbReference>
<evidence type="ECO:0000256" key="7">
    <source>
        <dbReference type="ARBA" id="ARBA00022824"/>
    </source>
</evidence>
<evidence type="ECO:0000256" key="1">
    <source>
        <dbReference type="ARBA" id="ARBA00004319"/>
    </source>
</evidence>
<dbReference type="Pfam" id="PF00262">
    <property type="entry name" value="Calreticulin"/>
    <property type="match status" value="2"/>
</dbReference>
<dbReference type="PANTHER" id="PTHR11073:SF2">
    <property type="entry name" value="CALRETICULIN"/>
    <property type="match status" value="1"/>
</dbReference>
<organism evidence="17 18">
    <name type="scientific">Dictyostelium firmibasis</name>
    <dbReference type="NCBI Taxonomy" id="79012"/>
    <lineage>
        <taxon>Eukaryota</taxon>
        <taxon>Amoebozoa</taxon>
        <taxon>Evosea</taxon>
        <taxon>Eumycetozoa</taxon>
        <taxon>Dictyostelia</taxon>
        <taxon>Dictyosteliales</taxon>
        <taxon>Dictyosteliaceae</taxon>
        <taxon>Dictyostelium</taxon>
    </lineage>
</organism>
<feature type="binding site" evidence="13">
    <location>
        <position position="111"/>
    </location>
    <ligand>
        <name>an alpha-D-glucoside</name>
        <dbReference type="ChEBI" id="CHEBI:22390"/>
    </ligand>
</feature>
<dbReference type="PANTHER" id="PTHR11073">
    <property type="entry name" value="CALRETICULIN AND CALNEXIN"/>
    <property type="match status" value="1"/>
</dbReference>
<feature type="signal peptide" evidence="15">
    <location>
        <begin position="1"/>
        <end position="19"/>
    </location>
</feature>
<evidence type="ECO:0000256" key="8">
    <source>
        <dbReference type="ARBA" id="ARBA00022833"/>
    </source>
</evidence>
<keyword evidence="10 14" id="KW-1015">Disulfide bond</keyword>
<dbReference type="GO" id="GO:0005509">
    <property type="term" value="F:calcium ion binding"/>
    <property type="evidence" value="ECO:0007669"/>
    <property type="project" value="InterPro"/>
</dbReference>
<keyword evidence="11 12" id="KW-0143">Chaperone</keyword>
<evidence type="ECO:0000256" key="2">
    <source>
        <dbReference type="ARBA" id="ARBA00010983"/>
    </source>
</evidence>
<keyword evidence="5" id="KW-0430">Lectin</keyword>
<evidence type="ECO:0000313" key="17">
    <source>
        <dbReference type="EMBL" id="KAK5581453.1"/>
    </source>
</evidence>
<name>A0AAN7U469_9MYCE</name>
<evidence type="ECO:0000256" key="13">
    <source>
        <dbReference type="PIRSR" id="PIRSR002356-1"/>
    </source>
</evidence>
<dbReference type="Gene3D" id="2.10.250.10">
    <property type="entry name" value="Calreticulin/calnexin, P domain"/>
    <property type="match status" value="1"/>
</dbReference>
<proteinExistence type="inferred from homology"/>
<comment type="subcellular location">
    <subcellularLocation>
        <location evidence="1 12">Endoplasmic reticulum lumen</location>
    </subcellularLocation>
</comment>
<dbReference type="AlphaFoldDB" id="A0AAN7U469"/>
<protein>
    <recommendedName>
        <fullName evidence="12">Calreticulin</fullName>
    </recommendedName>
</protein>
<dbReference type="FunFam" id="2.60.120.200:FF:000018">
    <property type="entry name" value="Calreticulin 1b"/>
    <property type="match status" value="1"/>
</dbReference>
<dbReference type="InterPro" id="IPR009033">
    <property type="entry name" value="Calreticulin/calnexin_P_dom_sf"/>
</dbReference>
<dbReference type="SUPFAM" id="SSF49899">
    <property type="entry name" value="Concanavalin A-like lectins/glucanases"/>
    <property type="match status" value="1"/>
</dbReference>
<dbReference type="Proteomes" id="UP001344447">
    <property type="component" value="Unassembled WGS sequence"/>
</dbReference>
<evidence type="ECO:0000256" key="15">
    <source>
        <dbReference type="RuleBase" id="RU362126"/>
    </source>
</evidence>
<evidence type="ECO:0000256" key="16">
    <source>
        <dbReference type="SAM" id="MobiDB-lite"/>
    </source>
</evidence>
<keyword evidence="9" id="KW-0106">Calcium</keyword>
<feature type="binding site" evidence="13">
    <location>
        <position position="109"/>
    </location>
    <ligand>
        <name>an alpha-D-glucoside</name>
        <dbReference type="ChEBI" id="CHEBI:22390"/>
    </ligand>
</feature>
<evidence type="ECO:0000256" key="6">
    <source>
        <dbReference type="ARBA" id="ARBA00022737"/>
    </source>
</evidence>
<feature type="disulfide bond" evidence="14">
    <location>
        <begin position="105"/>
        <end position="137"/>
    </location>
</feature>
<dbReference type="GO" id="GO:0005789">
    <property type="term" value="C:endoplasmic reticulum membrane"/>
    <property type="evidence" value="ECO:0007669"/>
    <property type="project" value="TreeGrafter"/>
</dbReference>
<evidence type="ECO:0000256" key="14">
    <source>
        <dbReference type="PIRSR" id="PIRSR002356-3"/>
    </source>
</evidence>
<dbReference type="GO" id="GO:0036503">
    <property type="term" value="P:ERAD pathway"/>
    <property type="evidence" value="ECO:0007669"/>
    <property type="project" value="TreeGrafter"/>
</dbReference>
<dbReference type="GO" id="GO:0005788">
    <property type="term" value="C:endoplasmic reticulum lumen"/>
    <property type="evidence" value="ECO:0007669"/>
    <property type="project" value="UniProtKB-SubCell"/>
</dbReference>
<comment type="similarity">
    <text evidence="2 12 15">Belongs to the calreticulin family.</text>
</comment>
<evidence type="ECO:0000313" key="18">
    <source>
        <dbReference type="Proteomes" id="UP001344447"/>
    </source>
</evidence>
<evidence type="ECO:0000256" key="5">
    <source>
        <dbReference type="ARBA" id="ARBA00022734"/>
    </source>
</evidence>
<comment type="caution">
    <text evidence="17">The sequence shown here is derived from an EMBL/GenBank/DDBJ whole genome shotgun (WGS) entry which is preliminary data.</text>
</comment>
<keyword evidence="8" id="KW-0862">Zinc</keyword>
<evidence type="ECO:0000256" key="11">
    <source>
        <dbReference type="ARBA" id="ARBA00023186"/>
    </source>
</evidence>
<dbReference type="GO" id="GO:0051082">
    <property type="term" value="F:unfolded protein binding"/>
    <property type="evidence" value="ECO:0007669"/>
    <property type="project" value="InterPro"/>
</dbReference>
<feature type="binding site" evidence="13">
    <location>
        <position position="135"/>
    </location>
    <ligand>
        <name>an alpha-D-glucoside</name>
        <dbReference type="ChEBI" id="CHEBI:22390"/>
    </ligand>
</feature>
<evidence type="ECO:0000256" key="12">
    <source>
        <dbReference type="PIRNR" id="PIRNR002356"/>
    </source>
</evidence>
<sequence length="425" mass="48293">MRLLLCLIFLVFVFNFASSTVHFQDTFDNDWESRWVVSNWHKDDGKSGKLVHTAGKWFGDESQKGIQTSEDARFYAASAKFPTISNKGKDLVLQYTVKNEQKVDCGGSYIKLLPSKLDQSAFDGESEYAIMFGPDVCGASKRIHVILNYKGKNHLIKKEINKVETDQLTHQYTLVISPDNTYKVLVDNKEIQTGNLAEDWELLPPKEIKDPKQSKPVDWVDVKEIDDPEDVKPAGHDDIPASIVDPEAVKPEDWNEEDDGEWEAPTIANPEYKGEWKAKKIANPEYKGEWVHPLISNPEYAEDNELYLFNDLGAIGFELWQVKSGSIFNNMIVTDSIEEAKEFSEKTFVANQESEKKMFDDLEAAKAEEKKKADEKLAAEKAAEKAAEEAEEEEAEEVAEEDLVKTDDKKEETKKSTKKVDHDEL</sequence>
<evidence type="ECO:0000256" key="9">
    <source>
        <dbReference type="ARBA" id="ARBA00022837"/>
    </source>
</evidence>
<evidence type="ECO:0000256" key="3">
    <source>
        <dbReference type="ARBA" id="ARBA00022723"/>
    </source>
</evidence>
<gene>
    <name evidence="17" type="ORF">RB653_001486</name>
</gene>
<dbReference type="Gene3D" id="2.60.120.200">
    <property type="match status" value="1"/>
</dbReference>
<dbReference type="InterPro" id="IPR009169">
    <property type="entry name" value="Calreticulin"/>
</dbReference>
<dbReference type="PROSITE" id="PS00805">
    <property type="entry name" value="CALRETICULIN_REPEAT"/>
    <property type="match status" value="1"/>
</dbReference>
<reference evidence="17 18" key="1">
    <citation type="submission" date="2023-11" db="EMBL/GenBank/DDBJ databases">
        <title>Dfirmibasis_genome.</title>
        <authorList>
            <person name="Edelbroek B."/>
            <person name="Kjellin J."/>
            <person name="Jerlstrom-Hultqvist J."/>
            <person name="Soderbom F."/>
        </authorList>
    </citation>
    <scope>NUCLEOTIDE SEQUENCE [LARGE SCALE GENOMIC DNA]</scope>
    <source>
        <strain evidence="17 18">TNS-C-14</strain>
    </source>
</reference>
<dbReference type="PRINTS" id="PR00626">
    <property type="entry name" value="CALRETICULIN"/>
</dbReference>
<dbReference type="InterPro" id="IPR013320">
    <property type="entry name" value="ConA-like_dom_sf"/>
</dbReference>
<keyword evidence="3" id="KW-0479">Metal-binding</keyword>
<accession>A0AAN7U469</accession>
<dbReference type="PIRSF" id="PIRSF002356">
    <property type="entry name" value="Calreticulin"/>
    <property type="match status" value="1"/>
</dbReference>
<feature type="binding site" evidence="13">
    <location>
        <position position="318"/>
    </location>
    <ligand>
        <name>an alpha-D-glucoside</name>
        <dbReference type="ChEBI" id="CHEBI:22390"/>
    </ligand>
</feature>
<feature type="binding site" evidence="13">
    <location>
        <position position="128"/>
    </location>
    <ligand>
        <name>an alpha-D-glucoside</name>
        <dbReference type="ChEBI" id="CHEBI:22390"/>
    </ligand>
</feature>
<feature type="compositionally biased region" description="Basic and acidic residues" evidence="16">
    <location>
        <begin position="402"/>
        <end position="425"/>
    </location>
</feature>
<keyword evidence="6" id="KW-0677">Repeat</keyword>
<evidence type="ECO:0000256" key="10">
    <source>
        <dbReference type="ARBA" id="ARBA00023157"/>
    </source>
</evidence>
<keyword evidence="4 15" id="KW-0732">Signal</keyword>
<dbReference type="GO" id="GO:0030246">
    <property type="term" value="F:carbohydrate binding"/>
    <property type="evidence" value="ECO:0007669"/>
    <property type="project" value="UniProtKB-KW"/>
</dbReference>
<dbReference type="PROSITE" id="PS00804">
    <property type="entry name" value="CALRETICULIN_2"/>
    <property type="match status" value="1"/>
</dbReference>
<dbReference type="InterPro" id="IPR018124">
    <property type="entry name" value="Calret/calnex_CS"/>
</dbReference>
<feature type="compositionally biased region" description="Basic and acidic residues" evidence="16">
    <location>
        <begin position="375"/>
        <end position="388"/>
    </location>
</feature>